<evidence type="ECO:0000313" key="5">
    <source>
        <dbReference type="Proteomes" id="UP000054196"/>
    </source>
</evidence>
<dbReference type="RefSeq" id="XP_007389118.1">
    <property type="nucleotide sequence ID" value="XM_007389056.1"/>
</dbReference>
<dbReference type="Proteomes" id="UP000054196">
    <property type="component" value="Unassembled WGS sequence"/>
</dbReference>
<dbReference type="Pfam" id="PF04603">
    <property type="entry name" value="Mog1"/>
    <property type="match status" value="1"/>
</dbReference>
<organism evidence="4 5">
    <name type="scientific">Punctularia strigosozonata (strain HHB-11173)</name>
    <name type="common">White-rot fungus</name>
    <dbReference type="NCBI Taxonomy" id="741275"/>
    <lineage>
        <taxon>Eukaryota</taxon>
        <taxon>Fungi</taxon>
        <taxon>Dikarya</taxon>
        <taxon>Basidiomycota</taxon>
        <taxon>Agaricomycotina</taxon>
        <taxon>Agaricomycetes</taxon>
        <taxon>Corticiales</taxon>
        <taxon>Punctulariaceae</taxon>
        <taxon>Punctularia</taxon>
    </lineage>
</organism>
<dbReference type="InterPro" id="IPR016123">
    <property type="entry name" value="Mog1/PsbP_a/b/a-sand"/>
</dbReference>
<dbReference type="GO" id="GO:0031267">
    <property type="term" value="F:small GTPase binding"/>
    <property type="evidence" value="ECO:0007669"/>
    <property type="project" value="TreeGrafter"/>
</dbReference>
<evidence type="ECO:0000256" key="3">
    <source>
        <dbReference type="ARBA" id="ARBA00022927"/>
    </source>
</evidence>
<dbReference type="OrthoDB" id="10255285at2759"/>
<keyword evidence="5" id="KW-1185">Reference proteome</keyword>
<dbReference type="SUPFAM" id="SSF55724">
    <property type="entry name" value="Mog1p/PsbP-like"/>
    <property type="match status" value="1"/>
</dbReference>
<dbReference type="OMA" id="IDTVKVW"/>
<evidence type="ECO:0000313" key="4">
    <source>
        <dbReference type="EMBL" id="EIN03631.1"/>
    </source>
</evidence>
<dbReference type="eggNOG" id="KOG3329">
    <property type="taxonomic scope" value="Eukaryota"/>
</dbReference>
<dbReference type="EMBL" id="JH687560">
    <property type="protein sequence ID" value="EIN03631.1"/>
    <property type="molecule type" value="Genomic_DNA"/>
</dbReference>
<dbReference type="HOGENOM" id="CLU_081345_1_2_1"/>
<comment type="similarity">
    <text evidence="1">Belongs to the MOG1 family.</text>
</comment>
<dbReference type="InterPro" id="IPR007681">
    <property type="entry name" value="Mog1"/>
</dbReference>
<gene>
    <name evidence="4" type="ORF">PUNSTDRAFT_146958</name>
</gene>
<sequence length="186" mass="20288">MVLPAFGQRDLFGGAITAVIPTRLIDASDLRQVPDTQEVFLCPDSDVSIIFEILERVQPDDPQDAAKFHFDSVAHDNSALSSSVDSVFVSSSPSAGNDTPSPVTLIGNQLVAKFNRTTPDRVRILLALYRVQRPNVNIDFVVTCNVPINPALPDEQIAGDQAYQSAKKDFEQVVQSLLIVDYGLFA</sequence>
<dbReference type="PANTHER" id="PTHR15837:SF0">
    <property type="entry name" value="RAN GUANINE NUCLEOTIDE RELEASE FACTOR"/>
    <property type="match status" value="1"/>
</dbReference>
<dbReference type="AlphaFoldDB" id="R7S2Z8"/>
<dbReference type="GO" id="GO:0006606">
    <property type="term" value="P:protein import into nucleus"/>
    <property type="evidence" value="ECO:0007669"/>
    <property type="project" value="TreeGrafter"/>
</dbReference>
<dbReference type="KEGG" id="psq:PUNSTDRAFT_146958"/>
<dbReference type="GO" id="GO:0005634">
    <property type="term" value="C:nucleus"/>
    <property type="evidence" value="ECO:0007669"/>
    <property type="project" value="TreeGrafter"/>
</dbReference>
<dbReference type="GO" id="GO:0005085">
    <property type="term" value="F:guanyl-nucleotide exchange factor activity"/>
    <property type="evidence" value="ECO:0007669"/>
    <property type="project" value="TreeGrafter"/>
</dbReference>
<reference evidence="5" key="1">
    <citation type="journal article" date="2012" name="Science">
        <title>The Paleozoic origin of enzymatic lignin decomposition reconstructed from 31 fungal genomes.</title>
        <authorList>
            <person name="Floudas D."/>
            <person name="Binder M."/>
            <person name="Riley R."/>
            <person name="Barry K."/>
            <person name="Blanchette R.A."/>
            <person name="Henrissat B."/>
            <person name="Martinez A.T."/>
            <person name="Otillar R."/>
            <person name="Spatafora J.W."/>
            <person name="Yadav J.S."/>
            <person name="Aerts A."/>
            <person name="Benoit I."/>
            <person name="Boyd A."/>
            <person name="Carlson A."/>
            <person name="Copeland A."/>
            <person name="Coutinho P.M."/>
            <person name="de Vries R.P."/>
            <person name="Ferreira P."/>
            <person name="Findley K."/>
            <person name="Foster B."/>
            <person name="Gaskell J."/>
            <person name="Glotzer D."/>
            <person name="Gorecki P."/>
            <person name="Heitman J."/>
            <person name="Hesse C."/>
            <person name="Hori C."/>
            <person name="Igarashi K."/>
            <person name="Jurgens J.A."/>
            <person name="Kallen N."/>
            <person name="Kersten P."/>
            <person name="Kohler A."/>
            <person name="Kuees U."/>
            <person name="Kumar T.K.A."/>
            <person name="Kuo A."/>
            <person name="LaButti K."/>
            <person name="Larrondo L.F."/>
            <person name="Lindquist E."/>
            <person name="Ling A."/>
            <person name="Lombard V."/>
            <person name="Lucas S."/>
            <person name="Lundell T."/>
            <person name="Martin R."/>
            <person name="McLaughlin D.J."/>
            <person name="Morgenstern I."/>
            <person name="Morin E."/>
            <person name="Murat C."/>
            <person name="Nagy L.G."/>
            <person name="Nolan M."/>
            <person name="Ohm R.A."/>
            <person name="Patyshakuliyeva A."/>
            <person name="Rokas A."/>
            <person name="Ruiz-Duenas F.J."/>
            <person name="Sabat G."/>
            <person name="Salamov A."/>
            <person name="Samejima M."/>
            <person name="Schmutz J."/>
            <person name="Slot J.C."/>
            <person name="St John F."/>
            <person name="Stenlid J."/>
            <person name="Sun H."/>
            <person name="Sun S."/>
            <person name="Syed K."/>
            <person name="Tsang A."/>
            <person name="Wiebenga A."/>
            <person name="Young D."/>
            <person name="Pisabarro A."/>
            <person name="Eastwood D.C."/>
            <person name="Martin F."/>
            <person name="Cullen D."/>
            <person name="Grigoriev I.V."/>
            <person name="Hibbett D.S."/>
        </authorList>
    </citation>
    <scope>NUCLEOTIDE SEQUENCE [LARGE SCALE GENOMIC DNA]</scope>
    <source>
        <strain evidence="5">HHB-11173 SS5</strain>
    </source>
</reference>
<dbReference type="Gene3D" id="3.40.1000.10">
    <property type="entry name" value="Mog1/PsbP, alpha/beta/alpha sandwich"/>
    <property type="match status" value="1"/>
</dbReference>
<proteinExistence type="inferred from homology"/>
<name>R7S2Z8_PUNST</name>
<accession>R7S2Z8</accession>
<keyword evidence="3" id="KW-0653">Protein transport</keyword>
<keyword evidence="2" id="KW-0813">Transport</keyword>
<evidence type="ECO:0000256" key="2">
    <source>
        <dbReference type="ARBA" id="ARBA00022448"/>
    </source>
</evidence>
<dbReference type="GeneID" id="18881750"/>
<dbReference type="PANTHER" id="PTHR15837">
    <property type="entry name" value="RAN GUANINE NUCLEOTIDE RELEASE FACTOR"/>
    <property type="match status" value="1"/>
</dbReference>
<evidence type="ECO:0000256" key="1">
    <source>
        <dbReference type="ARBA" id="ARBA00010307"/>
    </source>
</evidence>
<protein>
    <submittedName>
        <fullName evidence="4">Mog1p/PsbP-like protein</fullName>
    </submittedName>
</protein>